<dbReference type="GO" id="GO:0008654">
    <property type="term" value="P:phospholipid biosynthetic process"/>
    <property type="evidence" value="ECO:0007669"/>
    <property type="project" value="UniProtKB-KW"/>
</dbReference>
<dbReference type="PANTHER" id="PTHR12358:SF54">
    <property type="entry name" value="SPHINGOSINE KINASE RELATED PROTEIN"/>
    <property type="match status" value="1"/>
</dbReference>
<dbReference type="InterPro" id="IPR016064">
    <property type="entry name" value="NAD/diacylglycerol_kinase_sf"/>
</dbReference>
<organism evidence="10 11">
    <name type="scientific">Enemella dayhoffiae</name>
    <dbReference type="NCBI Taxonomy" id="2016507"/>
    <lineage>
        <taxon>Bacteria</taxon>
        <taxon>Bacillati</taxon>
        <taxon>Actinomycetota</taxon>
        <taxon>Actinomycetes</taxon>
        <taxon>Propionibacteriales</taxon>
        <taxon>Propionibacteriaceae</taxon>
        <taxon>Enemella</taxon>
    </lineage>
</organism>
<dbReference type="Pfam" id="PF00781">
    <property type="entry name" value="DAGK_cat"/>
    <property type="match status" value="1"/>
</dbReference>
<accession>A0A255H825</accession>
<dbReference type="InterPro" id="IPR001206">
    <property type="entry name" value="Diacylglycerol_kinase_cat_dom"/>
</dbReference>
<keyword evidence="3" id="KW-0808">Transferase</keyword>
<comment type="cofactor">
    <cofactor evidence="1">
        <name>Mg(2+)</name>
        <dbReference type="ChEBI" id="CHEBI:18420"/>
    </cofactor>
</comment>
<keyword evidence="4" id="KW-0547">Nucleotide-binding</keyword>
<dbReference type="GO" id="GO:0016301">
    <property type="term" value="F:kinase activity"/>
    <property type="evidence" value="ECO:0007669"/>
    <property type="project" value="UniProtKB-KW"/>
</dbReference>
<sequence>MMAPMPTAAVVFNPVKIDVDDLRKVIDPAAAQAGWDESMYLETSEDDPGTGMAREAVERQASVVLAVGGDGTVRGVAEGLRDTGVPLALCPQGTGNLLARNLDLTLDNLEESTAACFNGVDRPIDLGVAMWSRPGGKQEEHSFLVMAGLGLDAQMISNSDEELKKKLGVAAYAKSLVVSLKDNHRMRLLYRLDEDELRKARLHTIMVGNCGSLQNNVLLLPDAAVDDGVLDVVAMRPQGLFGWAQIMWKVLVENALLRRSDTRALVPNRDEDRQLNYQQCQRVELFFREPEEIELDGDHFGEVLAVRMSVDPGGLVVKMPPGWTREG</sequence>
<dbReference type="PANTHER" id="PTHR12358">
    <property type="entry name" value="SPHINGOSINE KINASE"/>
    <property type="match status" value="1"/>
</dbReference>
<dbReference type="AlphaFoldDB" id="A0A255H825"/>
<comment type="similarity">
    <text evidence="2">Belongs to the diacylglycerol/lipid kinase family.</text>
</comment>
<keyword evidence="11" id="KW-1185">Reference proteome</keyword>
<dbReference type="GO" id="GO:0005524">
    <property type="term" value="F:ATP binding"/>
    <property type="evidence" value="ECO:0007669"/>
    <property type="project" value="UniProtKB-KW"/>
</dbReference>
<dbReference type="InterPro" id="IPR050187">
    <property type="entry name" value="Lipid_Phosphate_FormReg"/>
</dbReference>
<keyword evidence="6" id="KW-0067">ATP-binding</keyword>
<dbReference type="InterPro" id="IPR045540">
    <property type="entry name" value="YegS/DAGK_C"/>
</dbReference>
<dbReference type="Gene3D" id="2.60.200.40">
    <property type="match status" value="1"/>
</dbReference>
<name>A0A255H825_9ACTN</name>
<gene>
    <name evidence="10" type="ORF">CGZ93_05975</name>
</gene>
<keyword evidence="8" id="KW-1208">Phospholipid metabolism</keyword>
<evidence type="ECO:0000256" key="6">
    <source>
        <dbReference type="ARBA" id="ARBA00022840"/>
    </source>
</evidence>
<keyword evidence="5 10" id="KW-0418">Kinase</keyword>
<evidence type="ECO:0000313" key="11">
    <source>
        <dbReference type="Proteomes" id="UP000216311"/>
    </source>
</evidence>
<evidence type="ECO:0000256" key="8">
    <source>
        <dbReference type="ARBA" id="ARBA00023264"/>
    </source>
</evidence>
<proteinExistence type="inferred from homology"/>
<keyword evidence="7" id="KW-0444">Lipid biosynthesis</keyword>
<dbReference type="OrthoDB" id="3171056at2"/>
<keyword evidence="7" id="KW-0443">Lipid metabolism</keyword>
<evidence type="ECO:0000256" key="3">
    <source>
        <dbReference type="ARBA" id="ARBA00022679"/>
    </source>
</evidence>
<dbReference type="EMBL" id="NMVQ01000007">
    <property type="protein sequence ID" value="OYO23486.1"/>
    <property type="molecule type" value="Genomic_DNA"/>
</dbReference>
<dbReference type="Gene3D" id="3.40.50.10330">
    <property type="entry name" value="Probable inorganic polyphosphate/atp-NAD kinase, domain 1"/>
    <property type="match status" value="1"/>
</dbReference>
<evidence type="ECO:0000313" key="10">
    <source>
        <dbReference type="EMBL" id="OYO23486.1"/>
    </source>
</evidence>
<dbReference type="Proteomes" id="UP000216311">
    <property type="component" value="Unassembled WGS sequence"/>
</dbReference>
<feature type="domain" description="DAGKc" evidence="9">
    <location>
        <begin position="3"/>
        <end position="134"/>
    </location>
</feature>
<comment type="caution">
    <text evidence="10">The sequence shown here is derived from an EMBL/GenBank/DDBJ whole genome shotgun (WGS) entry which is preliminary data.</text>
</comment>
<dbReference type="PROSITE" id="PS50146">
    <property type="entry name" value="DAGK"/>
    <property type="match status" value="1"/>
</dbReference>
<evidence type="ECO:0000259" key="9">
    <source>
        <dbReference type="PROSITE" id="PS50146"/>
    </source>
</evidence>
<dbReference type="SUPFAM" id="SSF111331">
    <property type="entry name" value="NAD kinase/diacylglycerol kinase-like"/>
    <property type="match status" value="1"/>
</dbReference>
<dbReference type="InterPro" id="IPR017438">
    <property type="entry name" value="ATP-NAD_kinase_N"/>
</dbReference>
<protein>
    <submittedName>
        <fullName evidence="10">Diacylglycerol kinase</fullName>
    </submittedName>
</protein>
<evidence type="ECO:0000256" key="4">
    <source>
        <dbReference type="ARBA" id="ARBA00022741"/>
    </source>
</evidence>
<evidence type="ECO:0000256" key="7">
    <source>
        <dbReference type="ARBA" id="ARBA00023209"/>
    </source>
</evidence>
<keyword evidence="7" id="KW-0594">Phospholipid biosynthesis</keyword>
<reference evidence="10 11" key="1">
    <citation type="submission" date="2017-07" db="EMBL/GenBank/DDBJ databases">
        <title>Draft whole genome sequences of clinical Proprionibacteriaceae strains.</title>
        <authorList>
            <person name="Bernier A.-M."/>
            <person name="Bernard K."/>
            <person name="Domingo M.-C."/>
        </authorList>
    </citation>
    <scope>NUCLEOTIDE SEQUENCE [LARGE SCALE GENOMIC DNA]</scope>
    <source>
        <strain evidence="10 11">NML 130396</strain>
    </source>
</reference>
<dbReference type="Pfam" id="PF19279">
    <property type="entry name" value="YegS_C"/>
    <property type="match status" value="1"/>
</dbReference>
<evidence type="ECO:0000256" key="1">
    <source>
        <dbReference type="ARBA" id="ARBA00001946"/>
    </source>
</evidence>
<evidence type="ECO:0000256" key="2">
    <source>
        <dbReference type="ARBA" id="ARBA00005983"/>
    </source>
</evidence>
<evidence type="ECO:0000256" key="5">
    <source>
        <dbReference type="ARBA" id="ARBA00022777"/>
    </source>
</evidence>